<dbReference type="GO" id="GO:0009733">
    <property type="term" value="P:response to auxin"/>
    <property type="evidence" value="ECO:0007669"/>
    <property type="project" value="InterPro"/>
</dbReference>
<evidence type="ECO:0000256" key="2">
    <source>
        <dbReference type="SAM" id="MobiDB-lite"/>
    </source>
</evidence>
<feature type="region of interest" description="Disordered" evidence="2">
    <location>
        <begin position="105"/>
        <end position="124"/>
    </location>
</feature>
<evidence type="ECO:0000256" key="1">
    <source>
        <dbReference type="ARBA" id="ARBA00006974"/>
    </source>
</evidence>
<sequence length="366" mass="39538">MPNCFSKTKQARMMIMYLLENKLSKTYLLLHFSKTIDHTQEVQIRKQAVATPVRFSDGSRQGLTMEKSTVVVSVPVVVMAETAETDYSSSFSLLVVDSHLLPGAPLQDAESQKDVGKGDKSRDKGTAEKFAIYQKHRSSLADTVQFRRPAAPTSSVNADIVGTSTLQSASLPKQEPSTATSKSYTFREGDRVRYMGPAQLSSLSQRCDINVRSFTGSSPFAGFAVGSETSCGREWLFTPIGLTKTPLSGRGSVTLTPSSSPRAPAVMLWKRKSSGRGGCGGDEMRERLIPAAGCVPPGCVAVLVGGGDEPERVVVDVRALAQPCVRALLEAAQREFGFDQKGVLRIPCAADEFRRAVTAGGHRCRR</sequence>
<dbReference type="AlphaFoldDB" id="A0A1D6DZB1"/>
<dbReference type="eggNOG" id="ENOG502R3N1">
    <property type="taxonomic scope" value="Eukaryota"/>
</dbReference>
<dbReference type="InParanoid" id="A0A1D6DZB1"/>
<name>A0A1D6DZB1_MAIZE</name>
<dbReference type="EMBL" id="CM007648">
    <property type="protein sequence ID" value="ONM13868.1"/>
    <property type="molecule type" value="Genomic_DNA"/>
</dbReference>
<proteinExistence type="inferred from homology"/>
<accession>A0A1D6DZB1</accession>
<dbReference type="InterPro" id="IPR003676">
    <property type="entry name" value="SAUR_fam"/>
</dbReference>
<dbReference type="ExpressionAtlas" id="A0A1D6DZB1">
    <property type="expression patterns" value="baseline and differential"/>
</dbReference>
<dbReference type="Pfam" id="PF02519">
    <property type="entry name" value="Auxin_inducible"/>
    <property type="match status" value="1"/>
</dbReference>
<gene>
    <name evidence="3" type="ORF">ZEAMMB73_Zm00001d002302</name>
</gene>
<reference evidence="3" key="1">
    <citation type="submission" date="2015-12" db="EMBL/GenBank/DDBJ databases">
        <title>Update maize B73 reference genome by single molecule sequencing technologies.</title>
        <authorList>
            <consortium name="Maize Genome Sequencing Project"/>
            <person name="Ware D."/>
        </authorList>
    </citation>
    <scope>NUCLEOTIDE SEQUENCE [LARGE SCALE GENOMIC DNA]</scope>
    <source>
        <tissue evidence="3">Seedling</tissue>
    </source>
</reference>
<dbReference type="PANTHER" id="PTHR31374">
    <property type="entry name" value="AUXIN-INDUCED PROTEIN-LIKE-RELATED"/>
    <property type="match status" value="1"/>
</dbReference>
<comment type="similarity">
    <text evidence="1">Belongs to the ARG7 family.</text>
</comment>
<evidence type="ECO:0000313" key="3">
    <source>
        <dbReference type="EMBL" id="ONM13868.1"/>
    </source>
</evidence>
<feature type="compositionally biased region" description="Basic and acidic residues" evidence="2">
    <location>
        <begin position="110"/>
        <end position="124"/>
    </location>
</feature>
<organism evidence="3">
    <name type="scientific">Zea mays</name>
    <name type="common">Maize</name>
    <dbReference type="NCBI Taxonomy" id="4577"/>
    <lineage>
        <taxon>Eukaryota</taxon>
        <taxon>Viridiplantae</taxon>
        <taxon>Streptophyta</taxon>
        <taxon>Embryophyta</taxon>
        <taxon>Tracheophyta</taxon>
        <taxon>Spermatophyta</taxon>
        <taxon>Magnoliopsida</taxon>
        <taxon>Liliopsida</taxon>
        <taxon>Poales</taxon>
        <taxon>Poaceae</taxon>
        <taxon>PACMAD clade</taxon>
        <taxon>Panicoideae</taxon>
        <taxon>Andropogonodae</taxon>
        <taxon>Andropogoneae</taxon>
        <taxon>Tripsacinae</taxon>
        <taxon>Zea</taxon>
    </lineage>
</organism>
<protein>
    <submittedName>
        <fullName evidence="3">Auxin responsive protein</fullName>
    </submittedName>
</protein>
<dbReference type="STRING" id="4577.A0A1D6DZB1"/>
<dbReference type="IntAct" id="A0A1D6DZB1">
    <property type="interactions" value="2"/>
</dbReference>
<dbReference type="PANTHER" id="PTHR31374:SF124">
    <property type="entry name" value="OS04G0617350 PROTEIN"/>
    <property type="match status" value="1"/>
</dbReference>